<proteinExistence type="predicted"/>
<evidence type="ECO:0000313" key="1">
    <source>
        <dbReference type="EMBL" id="AZE46701.1"/>
    </source>
</evidence>
<reference evidence="1 2" key="1">
    <citation type="submission" date="2018-03" db="EMBL/GenBank/DDBJ databases">
        <title>Diversity of phytobeneficial traits revealed by whole-genome analysis of worldwide-isolated phenazine-producing Pseudomonas spp.</title>
        <authorList>
            <person name="Biessy A."/>
            <person name="Novinscak A."/>
            <person name="Blom J."/>
            <person name="Leger G."/>
            <person name="Thomashow L.S."/>
            <person name="Cazorla F.M."/>
            <person name="Josic D."/>
            <person name="Filion M."/>
        </authorList>
    </citation>
    <scope>NUCLEOTIDE SEQUENCE [LARGE SCALE GENOMIC DNA]</scope>
    <source>
        <strain evidence="1 2">B25</strain>
    </source>
</reference>
<sequence>MAKGDRSVAFFMGADQRAEYFSTSTGDKARVGARRLKL</sequence>
<dbReference type="AlphaFoldDB" id="A0A3G7TIJ3"/>
<evidence type="ECO:0000313" key="2">
    <source>
        <dbReference type="Proteomes" id="UP000268048"/>
    </source>
</evidence>
<gene>
    <name evidence="1" type="ORF">C4K04_1009</name>
</gene>
<name>A0A3G7TIJ3_9PSED</name>
<protein>
    <submittedName>
        <fullName evidence="1">Uncharacterized protein</fullName>
    </submittedName>
</protein>
<dbReference type="Proteomes" id="UP000268048">
    <property type="component" value="Chromosome"/>
</dbReference>
<organism evidence="1 2">
    <name type="scientific">Pseudomonas chlororaphis</name>
    <dbReference type="NCBI Taxonomy" id="587753"/>
    <lineage>
        <taxon>Bacteria</taxon>
        <taxon>Pseudomonadati</taxon>
        <taxon>Pseudomonadota</taxon>
        <taxon>Gammaproteobacteria</taxon>
        <taxon>Pseudomonadales</taxon>
        <taxon>Pseudomonadaceae</taxon>
        <taxon>Pseudomonas</taxon>
    </lineage>
</organism>
<dbReference type="EMBL" id="CP027753">
    <property type="protein sequence ID" value="AZE46701.1"/>
    <property type="molecule type" value="Genomic_DNA"/>
</dbReference>
<accession>A0A3G7TIJ3</accession>